<dbReference type="Proteomes" id="UP000228964">
    <property type="component" value="Unassembled WGS sequence"/>
</dbReference>
<evidence type="ECO:0000313" key="3">
    <source>
        <dbReference type="Proteomes" id="UP000228964"/>
    </source>
</evidence>
<reference evidence="3" key="1">
    <citation type="submission" date="2017-09" db="EMBL/GenBank/DDBJ databases">
        <title>Depth-based differentiation of microbial function through sediment-hosted aquifers and enrichment of novel symbionts in the deep terrestrial subsurface.</title>
        <authorList>
            <person name="Probst A.J."/>
            <person name="Ladd B."/>
            <person name="Jarett J.K."/>
            <person name="Geller-Mcgrath D.E."/>
            <person name="Sieber C.M.K."/>
            <person name="Emerson J.B."/>
            <person name="Anantharaman K."/>
            <person name="Thomas B.C."/>
            <person name="Malmstrom R."/>
            <person name="Stieglmeier M."/>
            <person name="Klingl A."/>
            <person name="Woyke T."/>
            <person name="Ryan C.M."/>
            <person name="Banfield J.F."/>
        </authorList>
    </citation>
    <scope>NUCLEOTIDE SEQUENCE [LARGE SCALE GENOMIC DNA]</scope>
</reference>
<organism evidence="2 3">
    <name type="scientific">Candidatus Falkowbacteria bacterium CG10_big_fil_rev_8_21_14_0_10_38_22</name>
    <dbReference type="NCBI Taxonomy" id="1974564"/>
    <lineage>
        <taxon>Bacteria</taxon>
        <taxon>Candidatus Falkowiibacteriota</taxon>
    </lineage>
</organism>
<keyword evidence="1" id="KW-0472">Membrane</keyword>
<dbReference type="AlphaFoldDB" id="A0A2M6WRB5"/>
<proteinExistence type="predicted"/>
<evidence type="ECO:0000256" key="1">
    <source>
        <dbReference type="SAM" id="Phobius"/>
    </source>
</evidence>
<feature type="transmembrane region" description="Helical" evidence="1">
    <location>
        <begin position="34"/>
        <end position="62"/>
    </location>
</feature>
<dbReference type="EMBL" id="PFAO01000035">
    <property type="protein sequence ID" value="PIT95330.1"/>
    <property type="molecule type" value="Genomic_DNA"/>
</dbReference>
<name>A0A2M6WRB5_9BACT</name>
<sequence length="63" mass="7443">MKLAIKKFIYLINDITNLLLSKDKRTNQEKNRRLLIALIIVSIILAVSLITNIYLLFIFYLYV</sequence>
<keyword evidence="1" id="KW-1133">Transmembrane helix</keyword>
<comment type="caution">
    <text evidence="2">The sequence shown here is derived from an EMBL/GenBank/DDBJ whole genome shotgun (WGS) entry which is preliminary data.</text>
</comment>
<gene>
    <name evidence="2" type="ORF">COT96_01555</name>
</gene>
<keyword evidence="1" id="KW-0812">Transmembrane</keyword>
<accession>A0A2M6WRB5</accession>
<evidence type="ECO:0000313" key="2">
    <source>
        <dbReference type="EMBL" id="PIT95330.1"/>
    </source>
</evidence>
<protein>
    <submittedName>
        <fullName evidence="2">Uncharacterized protein</fullName>
    </submittedName>
</protein>